<evidence type="ECO:0000256" key="5">
    <source>
        <dbReference type="ARBA" id="ARBA00022741"/>
    </source>
</evidence>
<keyword evidence="3 10" id="KW-0723">Serine/threonine-protein kinase</keyword>
<dbReference type="Pfam" id="PF00069">
    <property type="entry name" value="Pkinase"/>
    <property type="match status" value="1"/>
</dbReference>
<evidence type="ECO:0000256" key="7">
    <source>
        <dbReference type="ARBA" id="ARBA00022840"/>
    </source>
</evidence>
<proteinExistence type="inferred from homology"/>
<gene>
    <name evidence="12" type="ORF">DI09_13p140</name>
</gene>
<evidence type="ECO:0000256" key="10">
    <source>
        <dbReference type="RuleBase" id="RU000304"/>
    </source>
</evidence>
<reference evidence="12 13" key="1">
    <citation type="submission" date="2014-04" db="EMBL/GenBank/DDBJ databases">
        <title>A new species of microsporidia sheds light on the evolution of extreme parasitism.</title>
        <authorList>
            <person name="Haag K.L."/>
            <person name="James T.Y."/>
            <person name="Larsson R."/>
            <person name="Schaer T.M."/>
            <person name="Refardt D."/>
            <person name="Pombert J.-F."/>
            <person name="Ebert D."/>
        </authorList>
    </citation>
    <scope>NUCLEOTIDE SEQUENCE [LARGE SCALE GENOMIC DNA]</scope>
    <source>
        <strain evidence="12 13">UGP3</strain>
        <tissue evidence="12">Spores</tissue>
    </source>
</reference>
<dbReference type="OrthoDB" id="1732493at2759"/>
<evidence type="ECO:0000256" key="2">
    <source>
        <dbReference type="ARBA" id="ARBA00006485"/>
    </source>
</evidence>
<dbReference type="VEuPathDB" id="MicrosporidiaDB:DI09_13p140"/>
<protein>
    <recommendedName>
        <fullName evidence="11">Protein kinase domain-containing protein</fullName>
    </recommendedName>
</protein>
<dbReference type="EMBL" id="JMKJ01000044">
    <property type="protein sequence ID" value="KGG52725.1"/>
    <property type="molecule type" value="Genomic_DNA"/>
</dbReference>
<keyword evidence="6" id="KW-0418">Kinase</keyword>
<dbReference type="SMART" id="SM00220">
    <property type="entry name" value="S_TKc"/>
    <property type="match status" value="1"/>
</dbReference>
<dbReference type="PROSITE" id="PS00107">
    <property type="entry name" value="PROTEIN_KINASE_ATP"/>
    <property type="match status" value="1"/>
</dbReference>
<evidence type="ECO:0000313" key="13">
    <source>
        <dbReference type="Proteomes" id="UP000029725"/>
    </source>
</evidence>
<dbReference type="Proteomes" id="UP000029725">
    <property type="component" value="Unassembled WGS sequence"/>
</dbReference>
<accession>A0A098VUV1</accession>
<dbReference type="SUPFAM" id="SSF56112">
    <property type="entry name" value="Protein kinase-like (PK-like)"/>
    <property type="match status" value="1"/>
</dbReference>
<evidence type="ECO:0000259" key="11">
    <source>
        <dbReference type="PROSITE" id="PS50011"/>
    </source>
</evidence>
<dbReference type="PROSITE" id="PS50011">
    <property type="entry name" value="PROTEIN_KINASE_DOM"/>
    <property type="match status" value="1"/>
</dbReference>
<feature type="binding site" evidence="9">
    <location>
        <position position="34"/>
    </location>
    <ligand>
        <name>ATP</name>
        <dbReference type="ChEBI" id="CHEBI:30616"/>
    </ligand>
</feature>
<dbReference type="InterPro" id="IPR017441">
    <property type="entry name" value="Protein_kinase_ATP_BS"/>
</dbReference>
<keyword evidence="5 9" id="KW-0547">Nucleotide-binding</keyword>
<dbReference type="GeneID" id="25258370"/>
<keyword evidence="13" id="KW-1185">Reference proteome</keyword>
<evidence type="ECO:0000256" key="4">
    <source>
        <dbReference type="ARBA" id="ARBA00022679"/>
    </source>
</evidence>
<dbReference type="RefSeq" id="XP_013239152.1">
    <property type="nucleotide sequence ID" value="XM_013383698.1"/>
</dbReference>
<evidence type="ECO:0000256" key="3">
    <source>
        <dbReference type="ARBA" id="ARBA00022527"/>
    </source>
</evidence>
<evidence type="ECO:0000313" key="12">
    <source>
        <dbReference type="EMBL" id="KGG52725.1"/>
    </source>
</evidence>
<dbReference type="HOGENOM" id="CLU_000288_181_1_1"/>
<feature type="domain" description="Protein kinase" evidence="11">
    <location>
        <begin position="5"/>
        <end position="312"/>
    </location>
</feature>
<sequence length="330" mass="37523">MMDQYHKIEKLGEGSFGVVYKAQNKRTGTVVALKRIRLENDDEVRMSSIINYAGIYLDRFKCTSGIAMYFHQRNCDSKRASGSQYRALTLIFEYVDYDLQKYIDLHHGTLSLATIKHLVFQLFQGVSYCHAAGILHRDLKPQNILIQKSGELKIADFGLARSFGLPMTTYSHEVVTLWYRAPDLLFGAPSHATPIDIWSVGCIFAGRWPWDGRCSQARALEISWFGLPSTLDSYYRILGTPTTKRWPELDSYPEGKGVLIMQHHDIPFFPGVPLAKVIPTLDADGIDLLERCLIYSPARRIDAAEALRHPFFAELRKNSDIEKDHHGALK</sequence>
<dbReference type="GO" id="GO:0004693">
    <property type="term" value="F:cyclin-dependent protein serine/threonine kinase activity"/>
    <property type="evidence" value="ECO:0007669"/>
    <property type="project" value="TreeGrafter"/>
</dbReference>
<dbReference type="Gene3D" id="1.10.510.10">
    <property type="entry name" value="Transferase(Phosphotransferase) domain 1"/>
    <property type="match status" value="1"/>
</dbReference>
<dbReference type="PANTHER" id="PTHR24056:SF46">
    <property type="entry name" value="CYCLIN-DEPENDENT KINASE 5"/>
    <property type="match status" value="1"/>
</dbReference>
<comment type="caution">
    <text evidence="12">The sequence shown here is derived from an EMBL/GenBank/DDBJ whole genome shotgun (WGS) entry which is preliminary data.</text>
</comment>
<dbReference type="InterPro" id="IPR050108">
    <property type="entry name" value="CDK"/>
</dbReference>
<dbReference type="CDD" id="cd07829">
    <property type="entry name" value="STKc_CDK_like"/>
    <property type="match status" value="1"/>
</dbReference>
<dbReference type="PROSITE" id="PS00108">
    <property type="entry name" value="PROTEIN_KINASE_ST"/>
    <property type="match status" value="1"/>
</dbReference>
<dbReference type="AlphaFoldDB" id="A0A098VUV1"/>
<comment type="similarity">
    <text evidence="2">Belongs to the protein kinase superfamily. CMGC Ser/Thr protein kinase family. CDC2/CDKX subfamily.</text>
</comment>
<keyword evidence="7 9" id="KW-0067">ATP-binding</keyword>
<evidence type="ECO:0000256" key="1">
    <source>
        <dbReference type="ARBA" id="ARBA00004123"/>
    </source>
</evidence>
<evidence type="ECO:0000256" key="9">
    <source>
        <dbReference type="PROSITE-ProRule" id="PRU10141"/>
    </source>
</evidence>
<dbReference type="PANTHER" id="PTHR24056">
    <property type="entry name" value="CELL DIVISION PROTEIN KINASE"/>
    <property type="match status" value="1"/>
</dbReference>
<dbReference type="InterPro" id="IPR000719">
    <property type="entry name" value="Prot_kinase_dom"/>
</dbReference>
<evidence type="ECO:0000256" key="8">
    <source>
        <dbReference type="ARBA" id="ARBA00023242"/>
    </source>
</evidence>
<comment type="subcellular location">
    <subcellularLocation>
        <location evidence="1">Nucleus</location>
    </subcellularLocation>
</comment>
<dbReference type="Gene3D" id="3.30.200.20">
    <property type="entry name" value="Phosphorylase Kinase, domain 1"/>
    <property type="match status" value="1"/>
</dbReference>
<name>A0A098VUV1_9MICR</name>
<keyword evidence="8" id="KW-0539">Nucleus</keyword>
<dbReference type="GO" id="GO:0005634">
    <property type="term" value="C:nucleus"/>
    <property type="evidence" value="ECO:0007669"/>
    <property type="project" value="UniProtKB-SubCell"/>
</dbReference>
<organism evidence="12 13">
    <name type="scientific">Mitosporidium daphniae</name>
    <dbReference type="NCBI Taxonomy" id="1485682"/>
    <lineage>
        <taxon>Eukaryota</taxon>
        <taxon>Fungi</taxon>
        <taxon>Fungi incertae sedis</taxon>
        <taxon>Microsporidia</taxon>
        <taxon>Mitosporidium</taxon>
    </lineage>
</organism>
<dbReference type="InterPro" id="IPR008271">
    <property type="entry name" value="Ser/Thr_kinase_AS"/>
</dbReference>
<dbReference type="GO" id="GO:0005524">
    <property type="term" value="F:ATP binding"/>
    <property type="evidence" value="ECO:0007669"/>
    <property type="project" value="UniProtKB-UniRule"/>
</dbReference>
<keyword evidence="4" id="KW-0808">Transferase</keyword>
<dbReference type="InterPro" id="IPR011009">
    <property type="entry name" value="Kinase-like_dom_sf"/>
</dbReference>
<evidence type="ECO:0000256" key="6">
    <source>
        <dbReference type="ARBA" id="ARBA00022777"/>
    </source>
</evidence>
<dbReference type="FunFam" id="1.10.510.10:FF:000624">
    <property type="entry name" value="Mitogen-activated protein kinase"/>
    <property type="match status" value="1"/>
</dbReference>
<dbReference type="GO" id="GO:0005737">
    <property type="term" value="C:cytoplasm"/>
    <property type="evidence" value="ECO:0007669"/>
    <property type="project" value="TreeGrafter"/>
</dbReference>